<dbReference type="InterPro" id="IPR012825">
    <property type="entry name" value="BluB"/>
</dbReference>
<evidence type="ECO:0000259" key="1">
    <source>
        <dbReference type="Pfam" id="PF00881"/>
    </source>
</evidence>
<evidence type="ECO:0000313" key="3">
    <source>
        <dbReference type="Proteomes" id="UP000202485"/>
    </source>
</evidence>
<dbReference type="OrthoDB" id="9773807at2"/>
<dbReference type="InterPro" id="IPR050627">
    <property type="entry name" value="Nitroreductase/BluB"/>
</dbReference>
<protein>
    <submittedName>
        <fullName evidence="2">5,6-dimethylbenzimidazole synthase</fullName>
        <ecNumber evidence="2">1.13.11.79</ecNumber>
    </submittedName>
</protein>
<dbReference type="EMBL" id="FXYG01000005">
    <property type="protein sequence ID" value="SMX49069.1"/>
    <property type="molecule type" value="Genomic_DNA"/>
</dbReference>
<dbReference type="PANTHER" id="PTHR23026">
    <property type="entry name" value="NADPH NITROREDUCTASE"/>
    <property type="match status" value="1"/>
</dbReference>
<dbReference type="PANTHER" id="PTHR23026:SF123">
    <property type="entry name" value="NAD(P)H NITROREDUCTASE RV3131-RELATED"/>
    <property type="match status" value="1"/>
</dbReference>
<dbReference type="EC" id="1.13.11.79" evidence="2"/>
<evidence type="ECO:0000313" key="2">
    <source>
        <dbReference type="EMBL" id="SMX49069.1"/>
    </source>
</evidence>
<organism evidence="2 3">
    <name type="scientific">Ruegeria arenilitoris</name>
    <dbReference type="NCBI Taxonomy" id="1173585"/>
    <lineage>
        <taxon>Bacteria</taxon>
        <taxon>Pseudomonadati</taxon>
        <taxon>Pseudomonadota</taxon>
        <taxon>Alphaproteobacteria</taxon>
        <taxon>Rhodobacterales</taxon>
        <taxon>Roseobacteraceae</taxon>
        <taxon>Ruegeria</taxon>
    </lineage>
</organism>
<dbReference type="InterPro" id="IPR000415">
    <property type="entry name" value="Nitroreductase-like"/>
</dbReference>
<dbReference type="SUPFAM" id="SSF55469">
    <property type="entry name" value="FMN-dependent nitroreductase-like"/>
    <property type="match status" value="1"/>
</dbReference>
<gene>
    <name evidence="2" type="ORF">RUA8715_03638</name>
</gene>
<proteinExistence type="predicted"/>
<keyword evidence="2" id="KW-0560">Oxidoreductase</keyword>
<dbReference type="Proteomes" id="UP000202485">
    <property type="component" value="Unassembled WGS sequence"/>
</dbReference>
<accession>A0A238L223</accession>
<feature type="domain" description="Nitroreductase" evidence="1">
    <location>
        <begin position="21"/>
        <end position="183"/>
    </location>
</feature>
<dbReference type="GO" id="GO:0102919">
    <property type="term" value="F:5,6-dimethylbenzimidazole synthase activity"/>
    <property type="evidence" value="ECO:0007669"/>
    <property type="project" value="UniProtKB-EC"/>
</dbReference>
<dbReference type="Gene3D" id="3.40.109.10">
    <property type="entry name" value="NADH Oxidase"/>
    <property type="match status" value="1"/>
</dbReference>
<dbReference type="Pfam" id="PF00881">
    <property type="entry name" value="Nitroreductase"/>
    <property type="match status" value="1"/>
</dbReference>
<name>A0A238L223_9RHOB</name>
<reference evidence="3" key="1">
    <citation type="submission" date="2017-05" db="EMBL/GenBank/DDBJ databases">
        <authorList>
            <person name="Rodrigo-Torres L."/>
            <person name="Arahal R. D."/>
            <person name="Lucena T."/>
        </authorList>
    </citation>
    <scope>NUCLEOTIDE SEQUENCE [LARGE SCALE GENOMIC DNA]</scope>
    <source>
        <strain evidence="3">CECT 8715</strain>
    </source>
</reference>
<dbReference type="RefSeq" id="WP_093965191.1">
    <property type="nucleotide sequence ID" value="NZ_FXYG01000005.1"/>
</dbReference>
<dbReference type="NCBIfam" id="TIGR02476">
    <property type="entry name" value="BluB"/>
    <property type="match status" value="1"/>
</dbReference>
<dbReference type="InterPro" id="IPR029479">
    <property type="entry name" value="Nitroreductase"/>
</dbReference>
<dbReference type="AlphaFoldDB" id="A0A238L223"/>
<sequence>MQDQAFTEDFRTQFDLLMRLRRDVRRFRTDAVDEAVLTRCLDAFQLAPSVGLSEPWRVIRVESPAARTAALENFKAANDAALSGYSGDRAQLYSQLKLSGMQEAPVQLAVFCDDSTDKGQGLGAGTMPEMRRYSVVSAVTLFWLALRAHGLGLGWVSILDPDRLARDLSVPEGWRLIGYFCVGLPEDCSDTPELETHGWECRRGSLPVETR</sequence>
<dbReference type="CDD" id="cd02145">
    <property type="entry name" value="BluB"/>
    <property type="match status" value="1"/>
</dbReference>
<keyword evidence="3" id="KW-1185">Reference proteome</keyword>